<evidence type="ECO:0000256" key="2">
    <source>
        <dbReference type="HAMAP-Rule" id="MF_00683"/>
    </source>
</evidence>
<dbReference type="HAMAP" id="MF_00683">
    <property type="entry name" value="UPF0265"/>
    <property type="match status" value="1"/>
</dbReference>
<comment type="function">
    <text evidence="2">Pole-localizer protein involved in the regulation of several cellular processes.</text>
</comment>
<gene>
    <name evidence="2" type="primary">tmaR</name>
    <name evidence="4" type="ORF">NCTC12871_00530</name>
</gene>
<name>A0A448TSW7_9PAST</name>
<dbReference type="EMBL" id="LR134510">
    <property type="protein sequence ID" value="VEJ09100.1"/>
    <property type="molecule type" value="Genomic_DNA"/>
</dbReference>
<dbReference type="NCBIfam" id="NF003844">
    <property type="entry name" value="PRK05423.1"/>
    <property type="match status" value="1"/>
</dbReference>
<dbReference type="PANTHER" id="PTHR39591">
    <property type="entry name" value="UPF0265 PROTEIN YEEX"/>
    <property type="match status" value="1"/>
</dbReference>
<dbReference type="PIRSF" id="PIRSF028773">
    <property type="entry name" value="UCP028773"/>
    <property type="match status" value="1"/>
</dbReference>
<keyword evidence="5" id="KW-1185">Reference proteome</keyword>
<feature type="compositionally biased region" description="Basic and acidic residues" evidence="3">
    <location>
        <begin position="94"/>
        <end position="106"/>
    </location>
</feature>
<comment type="similarity">
    <text evidence="2">Belongs to the pole-localizer TmaR family.</text>
</comment>
<dbReference type="Proteomes" id="UP000279799">
    <property type="component" value="Chromosome"/>
</dbReference>
<evidence type="ECO:0000256" key="1">
    <source>
        <dbReference type="ARBA" id="ARBA00022490"/>
    </source>
</evidence>
<dbReference type="OrthoDB" id="90485at2"/>
<evidence type="ECO:0000313" key="5">
    <source>
        <dbReference type="Proteomes" id="UP000279799"/>
    </source>
</evidence>
<dbReference type="GO" id="GO:0005829">
    <property type="term" value="C:cytosol"/>
    <property type="evidence" value="ECO:0007669"/>
    <property type="project" value="TreeGrafter"/>
</dbReference>
<proteinExistence type="inferred from homology"/>
<dbReference type="PANTHER" id="PTHR39591:SF1">
    <property type="entry name" value="UPF0265 PROTEIN YEEX"/>
    <property type="match status" value="1"/>
</dbReference>
<reference evidence="4 5" key="1">
    <citation type="submission" date="2018-12" db="EMBL/GenBank/DDBJ databases">
        <authorList>
            <consortium name="Pathogen Informatics"/>
        </authorList>
    </citation>
    <scope>NUCLEOTIDE SEQUENCE [LARGE SCALE GENOMIC DNA]</scope>
    <source>
        <strain evidence="4 5">NCTC12871</strain>
    </source>
</reference>
<evidence type="ECO:0000313" key="4">
    <source>
        <dbReference type="EMBL" id="VEJ09100.1"/>
    </source>
</evidence>
<sequence>MENNSKESFQEVLEYIRMYRLKNRLKRDLEHNNRKIRDNRKRALLLENLDQYITDDMTIEEIREIIENMRNDYESRVDDYNIRNAELSQQRREIREKMKQQKEAHKLMLKHAHK</sequence>
<dbReference type="InterPro" id="IPR007458">
    <property type="entry name" value="DUF496"/>
</dbReference>
<comment type="subcellular location">
    <subcellularLocation>
        <location evidence="2">Cytoplasm</location>
    </subcellularLocation>
</comment>
<organism evidence="4 5">
    <name type="scientific">Actinobacillus delphinicola</name>
    <dbReference type="NCBI Taxonomy" id="51161"/>
    <lineage>
        <taxon>Bacteria</taxon>
        <taxon>Pseudomonadati</taxon>
        <taxon>Pseudomonadota</taxon>
        <taxon>Gammaproteobacteria</taxon>
        <taxon>Pasteurellales</taxon>
        <taxon>Pasteurellaceae</taxon>
        <taxon>Actinobacillus</taxon>
    </lineage>
</organism>
<dbReference type="KEGG" id="adp:NCTC12871_00530"/>
<protein>
    <recommendedName>
        <fullName evidence="2">Pole-localizer protein TmaR</fullName>
    </recommendedName>
</protein>
<dbReference type="AlphaFoldDB" id="A0A448TSW7"/>
<evidence type="ECO:0000256" key="3">
    <source>
        <dbReference type="SAM" id="MobiDB-lite"/>
    </source>
</evidence>
<feature type="region of interest" description="Disordered" evidence="3">
    <location>
        <begin position="94"/>
        <end position="114"/>
    </location>
</feature>
<accession>A0A448TSW7</accession>
<dbReference type="GO" id="GO:0032880">
    <property type="term" value="P:regulation of protein localization"/>
    <property type="evidence" value="ECO:0007669"/>
    <property type="project" value="UniProtKB-UniRule"/>
</dbReference>
<keyword evidence="1 2" id="KW-0963">Cytoplasm</keyword>
<dbReference type="Pfam" id="PF04363">
    <property type="entry name" value="DUF496"/>
    <property type="match status" value="1"/>
</dbReference>
<dbReference type="RefSeq" id="WP_126598745.1">
    <property type="nucleotide sequence ID" value="NZ_LR134510.1"/>
</dbReference>